<dbReference type="HOGENOM" id="CLU_112329_1_1_9"/>
<evidence type="ECO:0008006" key="3">
    <source>
        <dbReference type="Google" id="ProtNLM"/>
    </source>
</evidence>
<dbReference type="OrthoDB" id="1902458at2"/>
<accession>A9KJQ8</accession>
<dbReference type="EMBL" id="CP000885">
    <property type="protein sequence ID" value="ABX41063.1"/>
    <property type="molecule type" value="Genomic_DNA"/>
</dbReference>
<evidence type="ECO:0000313" key="1">
    <source>
        <dbReference type="EMBL" id="ABX41063.1"/>
    </source>
</evidence>
<evidence type="ECO:0000313" key="2">
    <source>
        <dbReference type="Proteomes" id="UP000000370"/>
    </source>
</evidence>
<sequence length="183" mass="21554">MKIEIKLVDTTDGFMIKNMYPLYLHDLAGIHGTLPNEFGIFEEEPIRTLIEQYDIQQVWFENSNLLYPYLILVDHIPAGFCLVGSGKYVPKEVDYYVYETFFLSPFRGKSISYRAMLEIFKNHHGKWMLLTHSTENNVRAKAFWHKTIGQYTNNKYTTEEKIIDGMPKLVFRFENLCKDSFTV</sequence>
<gene>
    <name evidence="1" type="ordered locus">Cphy_0676</name>
</gene>
<organism evidence="1 2">
    <name type="scientific">Lachnoclostridium phytofermentans (strain ATCC 700394 / DSM 18823 / ISDg)</name>
    <name type="common">Clostridium phytofermentans</name>
    <dbReference type="NCBI Taxonomy" id="357809"/>
    <lineage>
        <taxon>Bacteria</taxon>
        <taxon>Bacillati</taxon>
        <taxon>Bacillota</taxon>
        <taxon>Clostridia</taxon>
        <taxon>Lachnospirales</taxon>
        <taxon>Lachnospiraceae</taxon>
    </lineage>
</organism>
<protein>
    <recommendedName>
        <fullName evidence="3">GNAT family N-acetyltransferase</fullName>
    </recommendedName>
</protein>
<keyword evidence="2" id="KW-1185">Reference proteome</keyword>
<dbReference type="SUPFAM" id="SSF55729">
    <property type="entry name" value="Acyl-CoA N-acyltransferases (Nat)"/>
    <property type="match status" value="1"/>
</dbReference>
<dbReference type="Proteomes" id="UP000000370">
    <property type="component" value="Chromosome"/>
</dbReference>
<dbReference type="eggNOG" id="COG5628">
    <property type="taxonomic scope" value="Bacteria"/>
</dbReference>
<proteinExistence type="predicted"/>
<name>A9KJQ8_LACP7</name>
<dbReference type="InterPro" id="IPR016181">
    <property type="entry name" value="Acyl_CoA_acyltransferase"/>
</dbReference>
<reference evidence="2" key="1">
    <citation type="submission" date="2007-11" db="EMBL/GenBank/DDBJ databases">
        <title>Complete genome sequence of Clostridium phytofermentans ISDg.</title>
        <authorList>
            <person name="Leschine S.B."/>
            <person name="Warnick T.A."/>
            <person name="Blanchard J.L."/>
            <person name="Schnell D.J."/>
            <person name="Petit E.L."/>
            <person name="LaTouf W.G."/>
            <person name="Copeland A."/>
            <person name="Lucas S."/>
            <person name="Lapidus A."/>
            <person name="Barry K."/>
            <person name="Glavina del Rio T."/>
            <person name="Dalin E."/>
            <person name="Tice H."/>
            <person name="Pitluck S."/>
            <person name="Kiss H."/>
            <person name="Brettin T."/>
            <person name="Bruce D."/>
            <person name="Detter J.C."/>
            <person name="Han C."/>
            <person name="Kuske C."/>
            <person name="Schmutz J."/>
            <person name="Larimer F."/>
            <person name="Land M."/>
            <person name="Hauser L."/>
            <person name="Kyrpides N."/>
            <person name="Kim E.A."/>
            <person name="Richardson P."/>
        </authorList>
    </citation>
    <scope>NUCLEOTIDE SEQUENCE [LARGE SCALE GENOMIC DNA]</scope>
    <source>
        <strain evidence="2">ATCC 700394 / DSM 18823 / ISDg</strain>
    </source>
</reference>
<dbReference type="STRING" id="357809.Cphy_0676"/>
<dbReference type="KEGG" id="cpy:Cphy_0676"/>
<dbReference type="RefSeq" id="WP_012198706.1">
    <property type="nucleotide sequence ID" value="NC_010001.1"/>
</dbReference>
<dbReference type="AlphaFoldDB" id="A9KJQ8"/>